<gene>
    <name evidence="1" type="ORF">RIF29_18704</name>
</gene>
<proteinExistence type="predicted"/>
<evidence type="ECO:0000313" key="2">
    <source>
        <dbReference type="Proteomes" id="UP001372338"/>
    </source>
</evidence>
<dbReference type="EMBL" id="JAYWIO010000004">
    <property type="protein sequence ID" value="KAK7266064.1"/>
    <property type="molecule type" value="Genomic_DNA"/>
</dbReference>
<keyword evidence="2" id="KW-1185">Reference proteome</keyword>
<organism evidence="1 2">
    <name type="scientific">Crotalaria pallida</name>
    <name type="common">Smooth rattlebox</name>
    <name type="synonym">Crotalaria striata</name>
    <dbReference type="NCBI Taxonomy" id="3830"/>
    <lineage>
        <taxon>Eukaryota</taxon>
        <taxon>Viridiplantae</taxon>
        <taxon>Streptophyta</taxon>
        <taxon>Embryophyta</taxon>
        <taxon>Tracheophyta</taxon>
        <taxon>Spermatophyta</taxon>
        <taxon>Magnoliopsida</taxon>
        <taxon>eudicotyledons</taxon>
        <taxon>Gunneridae</taxon>
        <taxon>Pentapetalae</taxon>
        <taxon>rosids</taxon>
        <taxon>fabids</taxon>
        <taxon>Fabales</taxon>
        <taxon>Fabaceae</taxon>
        <taxon>Papilionoideae</taxon>
        <taxon>50 kb inversion clade</taxon>
        <taxon>genistoids sensu lato</taxon>
        <taxon>core genistoids</taxon>
        <taxon>Crotalarieae</taxon>
        <taxon>Crotalaria</taxon>
    </lineage>
</organism>
<reference evidence="1 2" key="1">
    <citation type="submission" date="2024-01" db="EMBL/GenBank/DDBJ databases">
        <title>The genomes of 5 underutilized Papilionoideae crops provide insights into root nodulation and disease resistanc.</title>
        <authorList>
            <person name="Yuan L."/>
        </authorList>
    </citation>
    <scope>NUCLEOTIDE SEQUENCE [LARGE SCALE GENOMIC DNA]</scope>
    <source>
        <strain evidence="1">ZHUSHIDOU_FW_LH</strain>
        <tissue evidence="1">Leaf</tissue>
    </source>
</reference>
<name>A0AAN9I5S6_CROPI</name>
<dbReference type="AlphaFoldDB" id="A0AAN9I5S6"/>
<evidence type="ECO:0000313" key="1">
    <source>
        <dbReference type="EMBL" id="KAK7266064.1"/>
    </source>
</evidence>
<protein>
    <submittedName>
        <fullName evidence="1">Uncharacterized protein</fullName>
    </submittedName>
</protein>
<comment type="caution">
    <text evidence="1">The sequence shown here is derived from an EMBL/GenBank/DDBJ whole genome shotgun (WGS) entry which is preliminary data.</text>
</comment>
<sequence length="113" mass="12899">MTICPLISNSRSLHREWVGRKNPRSHPNSILLCFSLAFTTVGFTSRSSPSHPIDLHHHRLQQLQWQKRQGPCLKPQRVVEKFGALGIGRREGAYGVSFGLFFYVISSRILARE</sequence>
<dbReference type="Proteomes" id="UP001372338">
    <property type="component" value="Unassembled WGS sequence"/>
</dbReference>
<accession>A0AAN9I5S6</accession>